<keyword evidence="3" id="KW-0963">Cytoplasm</keyword>
<dbReference type="EMBL" id="CDHN01000004">
    <property type="protein sequence ID" value="CEJ91620.1"/>
    <property type="molecule type" value="Genomic_DNA"/>
</dbReference>
<keyword evidence="5" id="KW-0539">Nucleus</keyword>
<dbReference type="InterPro" id="IPR038739">
    <property type="entry name" value="ARMC8/Vid28"/>
</dbReference>
<dbReference type="GO" id="GO:0005737">
    <property type="term" value="C:cytoplasm"/>
    <property type="evidence" value="ECO:0007669"/>
    <property type="project" value="UniProtKB-SubCell"/>
</dbReference>
<feature type="compositionally biased region" description="Basic and acidic residues" evidence="6">
    <location>
        <begin position="598"/>
        <end position="608"/>
    </location>
</feature>
<evidence type="ECO:0000256" key="6">
    <source>
        <dbReference type="SAM" id="MobiDB-lite"/>
    </source>
</evidence>
<dbReference type="AlphaFoldDB" id="A0A0A1TL52"/>
<name>A0A0A1TL52_9HYPO</name>
<proteinExistence type="predicted"/>
<feature type="compositionally biased region" description="Polar residues" evidence="6">
    <location>
        <begin position="336"/>
        <end position="364"/>
    </location>
</feature>
<feature type="region of interest" description="Disordered" evidence="6">
    <location>
        <begin position="336"/>
        <end position="366"/>
    </location>
</feature>
<dbReference type="GO" id="GO:0043161">
    <property type="term" value="P:proteasome-mediated ubiquitin-dependent protein catabolic process"/>
    <property type="evidence" value="ECO:0007669"/>
    <property type="project" value="TreeGrafter"/>
</dbReference>
<evidence type="ECO:0000256" key="4">
    <source>
        <dbReference type="ARBA" id="ARBA00022737"/>
    </source>
</evidence>
<dbReference type="PANTHER" id="PTHR15651:SF7">
    <property type="entry name" value="ARMADILLO REPEAT-CONTAINING PROTEIN 8"/>
    <property type="match status" value="1"/>
</dbReference>
<dbReference type="OrthoDB" id="5559898at2759"/>
<dbReference type="PANTHER" id="PTHR15651">
    <property type="entry name" value="ARMADILLO REPEAT-CONTAINING PROTEIN 8"/>
    <property type="match status" value="1"/>
</dbReference>
<dbReference type="Proteomes" id="UP000039046">
    <property type="component" value="Unassembled WGS sequence"/>
</dbReference>
<organism evidence="7 8">
    <name type="scientific">[Torrubiella] hemipterigena</name>
    <dbReference type="NCBI Taxonomy" id="1531966"/>
    <lineage>
        <taxon>Eukaryota</taxon>
        <taxon>Fungi</taxon>
        <taxon>Dikarya</taxon>
        <taxon>Ascomycota</taxon>
        <taxon>Pezizomycotina</taxon>
        <taxon>Sordariomycetes</taxon>
        <taxon>Hypocreomycetidae</taxon>
        <taxon>Hypocreales</taxon>
        <taxon>Clavicipitaceae</taxon>
        <taxon>Clavicipitaceae incertae sedis</taxon>
        <taxon>'Torrubiella' clade</taxon>
    </lineage>
</organism>
<dbReference type="GO" id="GO:0005634">
    <property type="term" value="C:nucleus"/>
    <property type="evidence" value="ECO:0007669"/>
    <property type="project" value="UniProtKB-SubCell"/>
</dbReference>
<dbReference type="GO" id="GO:0034657">
    <property type="term" value="C:GID complex"/>
    <property type="evidence" value="ECO:0007669"/>
    <property type="project" value="TreeGrafter"/>
</dbReference>
<evidence type="ECO:0000256" key="5">
    <source>
        <dbReference type="ARBA" id="ARBA00023242"/>
    </source>
</evidence>
<evidence type="ECO:0008006" key="9">
    <source>
        <dbReference type="Google" id="ProtNLM"/>
    </source>
</evidence>
<evidence type="ECO:0000256" key="3">
    <source>
        <dbReference type="ARBA" id="ARBA00022490"/>
    </source>
</evidence>
<accession>A0A0A1TL52</accession>
<dbReference type="InterPro" id="IPR016024">
    <property type="entry name" value="ARM-type_fold"/>
</dbReference>
<dbReference type="SUPFAM" id="SSF48371">
    <property type="entry name" value="ARM repeat"/>
    <property type="match status" value="2"/>
</dbReference>
<evidence type="ECO:0000256" key="2">
    <source>
        <dbReference type="ARBA" id="ARBA00004496"/>
    </source>
</evidence>
<protein>
    <recommendedName>
        <fullName evidence="9">Armadillo repeat-containing protein 8</fullName>
    </recommendedName>
</protein>
<feature type="region of interest" description="Disordered" evidence="6">
    <location>
        <begin position="593"/>
        <end position="615"/>
    </location>
</feature>
<keyword evidence="8" id="KW-1185">Reference proteome</keyword>
<dbReference type="HOGENOM" id="CLU_002741_2_0_1"/>
<evidence type="ECO:0000313" key="7">
    <source>
        <dbReference type="EMBL" id="CEJ91620.1"/>
    </source>
</evidence>
<reference evidence="7 8" key="1">
    <citation type="journal article" date="2015" name="Genome Announc.">
        <title>Draft Genome Sequence and Gene Annotation of the Entomopathogenic Fungus Verticillium hemipterigenum.</title>
        <authorList>
            <person name="Horn F."/>
            <person name="Habel A."/>
            <person name="Scharf D.H."/>
            <person name="Dworschak J."/>
            <person name="Brakhage A.A."/>
            <person name="Guthke R."/>
            <person name="Hertweck C."/>
            <person name="Linde J."/>
        </authorList>
    </citation>
    <scope>NUCLEOTIDE SEQUENCE [LARGE SCALE GENOMIC DNA]</scope>
</reference>
<gene>
    <name evidence="7" type="ORF">VHEMI07321</name>
</gene>
<dbReference type="Gene3D" id="1.25.10.10">
    <property type="entry name" value="Leucine-rich Repeat Variant"/>
    <property type="match status" value="3"/>
</dbReference>
<comment type="subcellular location">
    <subcellularLocation>
        <location evidence="2">Cytoplasm</location>
    </subcellularLocation>
    <subcellularLocation>
        <location evidence="1">Nucleus</location>
    </subcellularLocation>
</comment>
<dbReference type="STRING" id="1531966.A0A0A1TL52"/>
<keyword evidence="4" id="KW-0677">Repeat</keyword>
<evidence type="ECO:0000313" key="8">
    <source>
        <dbReference type="Proteomes" id="UP000039046"/>
    </source>
</evidence>
<sequence length="1011" mass="110560">MARTESSPILAQLRSAKTVEDQTAALQSLKNEIVGHPQKKEAWVILGVLDPIVRALSANRSSTKIHGKDAPAHVLHRQLNPVESLKLQALQLIASFANGGPAFLQPLDASRSLGAVLMNLSPVYNPPQIVIAALKALINMAEAALLASPNSPLNVLAIADVLFTSTHIESLTAMLAGNQTNYNSRIQTDLVTGLVYRICKEEKHRQALTSGGVLDLLSMRLASFAVRDGYVVPGAEAVARADGISDVFPEPAVAGANIGQVLEAIAAVLGDSKYRAARFVNSPTILAVFPPIRAEQFSLDSMGDPRDTEYMTVGLSRPRWLTAMEYILPAVPVVNSRNSSSTQSPYSTPNRSGTHTPNRPTTGKSVLGGSVDVLKTSLRAPSAAHPTRDVESPTIPWLVHLVRSLGDYERLMAASVLASLFRAGLGTKLLRETSLGLLVVPVLVGLIAKYSVEGADATSKAIKLQRLVLEKAPAILARLITDCDYLQKSAFECDGVKVLTRLLKSAYQPVTITDKPQYWSPSPDTGMDVDSNPPLLAQLGDGGQNQQLCHQIRVRESTLKAIGSLSSTKEEYRKAFVAEDFVPYVVESLAEFPGKPKPAQDRSKEKPTVEPVATVPTPGYGTNPLSVIVAACYVVRMLSRSVNILRTALVDYAIAMPVFGFMRHPDINVQIAATATIINLVVEVSPVREVLTANGLMKVLCEHAHSDNPELRLNSLWALKHFVDAVGPDLKKACLEQLEPGWLVQLISDDDDDDNDLYTADAPIGYDLDEDMETSQSDMPIRWLYASKGCVRELDGSQSTKLRQLEDYLTGVREAENNPAGRARNDDLAIQEQGLDFIRNFIGRPMSGESTDVIDYLFSAIGQDRLFEILASKLKSKALHPFGQRTTATGEVRVLHPKPRVMVAVIFILVHIAASVPRHRQLVIAQTELLKRVAIQCSHRDRDVRCAVCHLIINLTWVDDDNEVQACSQRAQDLRRMGFHSKMDILRCHDRDLDVRERAKTAIFQLEKATM</sequence>
<evidence type="ECO:0000256" key="1">
    <source>
        <dbReference type="ARBA" id="ARBA00004123"/>
    </source>
</evidence>
<dbReference type="InterPro" id="IPR011989">
    <property type="entry name" value="ARM-like"/>
</dbReference>